<dbReference type="SUPFAM" id="SSF53300">
    <property type="entry name" value="vWA-like"/>
    <property type="match status" value="1"/>
</dbReference>
<feature type="domain" description="Putative Flp pilus-assembly TadG-like N-terminal" evidence="2">
    <location>
        <begin position="33"/>
        <end position="78"/>
    </location>
</feature>
<evidence type="ECO:0000313" key="4">
    <source>
        <dbReference type="EMBL" id="CUH70346.1"/>
    </source>
</evidence>
<evidence type="ECO:0000259" key="2">
    <source>
        <dbReference type="Pfam" id="PF13400"/>
    </source>
</evidence>
<dbReference type="CDD" id="cd00198">
    <property type="entry name" value="vWFA"/>
    <property type="match status" value="1"/>
</dbReference>
<reference evidence="3 5" key="2">
    <citation type="submission" date="2015-09" db="EMBL/GenBank/DDBJ databases">
        <authorList>
            <person name="Rodrigo-Torres L."/>
            <person name="Arahal D.R."/>
        </authorList>
    </citation>
    <scope>NUCLEOTIDE SEQUENCE [LARGE SCALE GENOMIC DNA]</scope>
    <source>
        <strain evidence="3 5">CECT 5118</strain>
    </source>
</reference>
<organism evidence="4 6">
    <name type="scientific">Thalassovita autumnalis</name>
    <dbReference type="NCBI Taxonomy" id="2072972"/>
    <lineage>
        <taxon>Bacteria</taxon>
        <taxon>Pseudomonadati</taxon>
        <taxon>Pseudomonadota</taxon>
        <taxon>Alphaproteobacteria</taxon>
        <taxon>Rhodobacterales</taxon>
        <taxon>Roseobacteraceae</taxon>
        <taxon>Thalassovita</taxon>
    </lineage>
</organism>
<dbReference type="EMBL" id="CYSB01000004">
    <property type="protein sequence ID" value="CUH62594.1"/>
    <property type="molecule type" value="Genomic_DNA"/>
</dbReference>
<evidence type="ECO:0000313" key="3">
    <source>
        <dbReference type="EMBL" id="CUH62594.1"/>
    </source>
</evidence>
<keyword evidence="1" id="KW-0472">Membrane</keyword>
<dbReference type="OrthoDB" id="7522752at2"/>
<gene>
    <name evidence="3" type="ORF">TL5118_00088</name>
    <name evidence="4" type="ORF">TL5120_00119</name>
</gene>
<keyword evidence="5" id="KW-1185">Reference proteome</keyword>
<feature type="transmembrane region" description="Helical" evidence="1">
    <location>
        <begin position="34"/>
        <end position="54"/>
    </location>
</feature>
<sequence>MTRSKRLHMASYVMQGPTALRRGLHRFGRDESGAVVIFSIFMFICMLMVGGVGIDLMRFERDRMALQNTLDRAVLAAADLDQTQPAEEVVRDYFNKAGVGAYLQSVTVDEGIGYRSVSAKAKSDLDTYFLKLFDIDTLSAPASGRAEERIDGIEISLVLDVSGSMGSNSRLTRLKPAAKAFVDIVLASAEQDNVSISVVPYSTQVAIGEQILSKYNVSNEHNYSHCVNFIPNEYSRTDLSRVDPLERTAHFDPWYTRELSQHGESRFMRVCPPSPHLQVMPFSNTRLDLHDYIDGLTAGGNTSIDIGMKWGTVLLDPSTQSVVTELIAEGELAASFEGRPSSYTDGKTLKVIVLMTDGENTNQYMINPSLRDGLSDVWYNAQEGRYSVQHDQGGNTLYWWPESERWESHPYGNGTRSVCGWKWEYNNWYYRCSEQEEPGDAVRLSYPELFNRVSLAYLASYIYTYQGNAWSVWYHNARTYMNGTAKDQHTNHICDAAKDQGIVVYTVGFEAPKSGQRVLKRCASSDSHHFDVDGLEIADAFAAIAASISKLRLVQ</sequence>
<accession>A0A0N7LU60</accession>
<dbReference type="Pfam" id="PF13400">
    <property type="entry name" value="Tad"/>
    <property type="match status" value="1"/>
</dbReference>
<dbReference type="InterPro" id="IPR036465">
    <property type="entry name" value="vWFA_dom_sf"/>
</dbReference>
<reference evidence="4 6" key="1">
    <citation type="submission" date="2015-09" db="EMBL/GenBank/DDBJ databases">
        <authorList>
            <consortium name="Swine Surveillance"/>
        </authorList>
    </citation>
    <scope>NUCLEOTIDE SEQUENCE [LARGE SCALE GENOMIC DNA]</scope>
    <source>
        <strain evidence="4 6">5120</strain>
    </source>
</reference>
<keyword evidence="1" id="KW-1133">Transmembrane helix</keyword>
<protein>
    <submittedName>
        <fullName evidence="4">Flp pilus assembly protein TadG</fullName>
    </submittedName>
</protein>
<dbReference type="RefSeq" id="WP_082626110.1">
    <property type="nucleotide sequence ID" value="NZ_CYSB01000004.1"/>
</dbReference>
<dbReference type="AlphaFoldDB" id="A0A0N7LU60"/>
<dbReference type="EMBL" id="CYSC01000003">
    <property type="protein sequence ID" value="CUH70346.1"/>
    <property type="molecule type" value="Genomic_DNA"/>
</dbReference>
<name>A0A0N7LU60_9RHOB</name>
<dbReference type="Proteomes" id="UP000051086">
    <property type="component" value="Unassembled WGS sequence"/>
</dbReference>
<dbReference type="Gene3D" id="3.40.50.410">
    <property type="entry name" value="von Willebrand factor, type A domain"/>
    <property type="match status" value="1"/>
</dbReference>
<evidence type="ECO:0000313" key="5">
    <source>
        <dbReference type="Proteomes" id="UP000051086"/>
    </source>
</evidence>
<evidence type="ECO:0000313" key="6">
    <source>
        <dbReference type="Proteomes" id="UP000051887"/>
    </source>
</evidence>
<keyword evidence="1" id="KW-0812">Transmembrane</keyword>
<dbReference type="InterPro" id="IPR028087">
    <property type="entry name" value="Tad_N"/>
</dbReference>
<dbReference type="Proteomes" id="UP000051887">
    <property type="component" value="Unassembled WGS sequence"/>
</dbReference>
<evidence type="ECO:0000256" key="1">
    <source>
        <dbReference type="SAM" id="Phobius"/>
    </source>
</evidence>
<proteinExistence type="predicted"/>